<dbReference type="KEGG" id="aiq:Azoinq_08500"/>
<dbReference type="RefSeq" id="WP_216130030.1">
    <property type="nucleotide sequence ID" value="NZ_CP064782.1"/>
</dbReference>
<dbReference type="InterPro" id="IPR055259">
    <property type="entry name" value="YkvP/CgeB_Glyco_trans-like"/>
</dbReference>
<protein>
    <submittedName>
        <fullName evidence="2">Glycosyltransferase</fullName>
    </submittedName>
</protein>
<gene>
    <name evidence="2" type="ORF">Azoinq_08500</name>
</gene>
<dbReference type="AlphaFoldDB" id="A0A975SKA9"/>
<organism evidence="2 3">
    <name type="scientific">Azospira inquinata</name>
    <dbReference type="NCBI Taxonomy" id="2785627"/>
    <lineage>
        <taxon>Bacteria</taxon>
        <taxon>Pseudomonadati</taxon>
        <taxon>Pseudomonadota</taxon>
        <taxon>Betaproteobacteria</taxon>
        <taxon>Rhodocyclales</taxon>
        <taxon>Rhodocyclaceae</taxon>
        <taxon>Azospira</taxon>
    </lineage>
</organism>
<dbReference type="Proteomes" id="UP000683428">
    <property type="component" value="Chromosome"/>
</dbReference>
<feature type="domain" description="Spore protein YkvP/CgeB glycosyl transferase-like" evidence="1">
    <location>
        <begin position="221"/>
        <end position="363"/>
    </location>
</feature>
<evidence type="ECO:0000313" key="3">
    <source>
        <dbReference type="Proteomes" id="UP000683428"/>
    </source>
</evidence>
<proteinExistence type="predicted"/>
<sequence>MNASLHASPPLPADATSGLVASPKVLVSFPFHERQQEWHIPLGDGCAEALADMGFAVCRFNPIQEEIRFVGKKPLEKLVLSLGKMIGFDKRQIQESLPWGDDQVRFKALLRAVEDFRPDWLLVISTFTYPAWLLEKIRACGAKKIIGWCVEGPTWIRSPIEESHLYDHYFCIHRHGIGAEENIGFLPAVSFDKDSYYPITPRPDKCRDVVFVGRAKERRVDYVKNITDFDLHIYGPAWERCDPSVLACLKGKAIGGDALNLLYNQAKIVLNVTAWANEGQDCPNLRVVDVPATGSFLLSDYSDFAAELFVPGKEIEFFSSVEELRDKLKFYLANDGLREKIARAGYEKAISLETYRDKILTILQRSRIALPEGSISRTQCQQGVG</sequence>
<keyword evidence="3" id="KW-1185">Reference proteome</keyword>
<accession>A0A975SKA9</accession>
<evidence type="ECO:0000313" key="2">
    <source>
        <dbReference type="EMBL" id="QWT47916.1"/>
    </source>
</evidence>
<name>A0A975SKA9_9RHOO</name>
<evidence type="ECO:0000259" key="1">
    <source>
        <dbReference type="Pfam" id="PF13524"/>
    </source>
</evidence>
<reference evidence="2" key="1">
    <citation type="submission" date="2020-11" db="EMBL/GenBank/DDBJ databases">
        <title>Azospira inquinata sp. nov.</title>
        <authorList>
            <person name="Moe W.M."/>
            <person name="Mikes M.C."/>
        </authorList>
    </citation>
    <scope>NUCLEOTIDE SEQUENCE</scope>
    <source>
        <strain evidence="2">Azo-3</strain>
    </source>
</reference>
<dbReference type="Pfam" id="PF13524">
    <property type="entry name" value="Glyco_trans_1_2"/>
    <property type="match status" value="1"/>
</dbReference>
<dbReference type="EMBL" id="CP064782">
    <property type="protein sequence ID" value="QWT47916.1"/>
    <property type="molecule type" value="Genomic_DNA"/>
</dbReference>